<proteinExistence type="predicted"/>
<organism evidence="1 2">
    <name type="scientific">Salicibibacter kimchii</name>
    <dbReference type="NCBI Taxonomy" id="2099786"/>
    <lineage>
        <taxon>Bacteria</taxon>
        <taxon>Bacillati</taxon>
        <taxon>Bacillota</taxon>
        <taxon>Bacilli</taxon>
        <taxon>Bacillales</taxon>
        <taxon>Bacillaceae</taxon>
        <taxon>Salicibibacter</taxon>
    </lineage>
</organism>
<keyword evidence="2" id="KW-1185">Reference proteome</keyword>
<sequence length="67" mass="8120">MIDRKELHHIVDKLPEEKLPKMAELFHYLIEEDEEFNDVTKQEIEEGLKAYRNGEFIALDEHLNRLR</sequence>
<evidence type="ECO:0000313" key="1">
    <source>
        <dbReference type="EMBL" id="AXF55331.1"/>
    </source>
</evidence>
<dbReference type="RefSeq" id="WP_114371225.1">
    <property type="nucleotide sequence ID" value="NZ_CP031092.1"/>
</dbReference>
<dbReference type="KEGG" id="rue:DT065_04370"/>
<evidence type="ECO:0000313" key="2">
    <source>
        <dbReference type="Proteomes" id="UP000252100"/>
    </source>
</evidence>
<protein>
    <recommendedName>
        <fullName evidence="3">DUF2281 domain-containing protein</fullName>
    </recommendedName>
</protein>
<dbReference type="OrthoDB" id="2973336at2"/>
<accession>A0A345BWK0</accession>
<name>A0A345BWK0_9BACI</name>
<dbReference type="EMBL" id="CP031092">
    <property type="protein sequence ID" value="AXF55331.1"/>
    <property type="molecule type" value="Genomic_DNA"/>
</dbReference>
<dbReference type="Proteomes" id="UP000252100">
    <property type="component" value="Chromosome"/>
</dbReference>
<gene>
    <name evidence="1" type="ORF">DT065_04370</name>
</gene>
<reference evidence="1 2" key="1">
    <citation type="journal article" date="2018" name="J. Microbiol.">
        <title>Salicibibacter kimchii gen. nov., sp. nov., a moderately halophilic and alkalitolerant bacterium in the family Bacillaceae, isolated from kimchi.</title>
        <authorList>
            <person name="Jang J.Y."/>
            <person name="Oh Y.J."/>
            <person name="Lim S.K."/>
            <person name="Park H.K."/>
            <person name="Lee C."/>
            <person name="Kim J.Y."/>
            <person name="Lee M.A."/>
            <person name="Choi H.J."/>
        </authorList>
    </citation>
    <scope>NUCLEOTIDE SEQUENCE [LARGE SCALE GENOMIC DNA]</scope>
    <source>
        <strain evidence="1 2">NKC1-1</strain>
    </source>
</reference>
<dbReference type="AlphaFoldDB" id="A0A345BWK0"/>
<evidence type="ECO:0008006" key="3">
    <source>
        <dbReference type="Google" id="ProtNLM"/>
    </source>
</evidence>